<feature type="signal peptide" evidence="2">
    <location>
        <begin position="1"/>
        <end position="27"/>
    </location>
</feature>
<dbReference type="Pfam" id="PF06439">
    <property type="entry name" value="3keto-disac_hyd"/>
    <property type="match status" value="1"/>
</dbReference>
<organism evidence="4 5">
    <name type="scientific">Humisphaera borealis</name>
    <dbReference type="NCBI Taxonomy" id="2807512"/>
    <lineage>
        <taxon>Bacteria</taxon>
        <taxon>Pseudomonadati</taxon>
        <taxon>Planctomycetota</taxon>
        <taxon>Phycisphaerae</taxon>
        <taxon>Tepidisphaerales</taxon>
        <taxon>Tepidisphaeraceae</taxon>
        <taxon>Humisphaera</taxon>
    </lineage>
</organism>
<dbReference type="InterPro" id="IPR010496">
    <property type="entry name" value="AL/BT2_dom"/>
</dbReference>
<dbReference type="KEGG" id="hbs:IPV69_06985"/>
<feature type="region of interest" description="Disordered" evidence="1">
    <location>
        <begin position="28"/>
        <end position="72"/>
    </location>
</feature>
<reference evidence="4 5" key="1">
    <citation type="submission" date="2020-10" db="EMBL/GenBank/DDBJ databases">
        <title>Wide distribution of Phycisphaera-like planctomycetes from WD2101 soil group in peatlands and genome analysis of the first cultivated representative.</title>
        <authorList>
            <person name="Dedysh S.N."/>
            <person name="Beletsky A.V."/>
            <person name="Ivanova A."/>
            <person name="Kulichevskaya I.S."/>
            <person name="Suzina N.E."/>
            <person name="Philippov D.A."/>
            <person name="Rakitin A.L."/>
            <person name="Mardanov A.V."/>
            <person name="Ravin N.V."/>
        </authorList>
    </citation>
    <scope>NUCLEOTIDE SEQUENCE [LARGE SCALE GENOMIC DNA]</scope>
    <source>
        <strain evidence="4 5">M1803</strain>
    </source>
</reference>
<evidence type="ECO:0000256" key="2">
    <source>
        <dbReference type="SAM" id="SignalP"/>
    </source>
</evidence>
<dbReference type="AlphaFoldDB" id="A0A7M2X026"/>
<evidence type="ECO:0000256" key="1">
    <source>
        <dbReference type="SAM" id="MobiDB-lite"/>
    </source>
</evidence>
<feature type="domain" description="3-keto-alpha-glucoside-1,2-lyase/3-keto-2-hydroxy-glucal hydratase" evidence="3">
    <location>
        <begin position="79"/>
        <end position="277"/>
    </location>
</feature>
<proteinExistence type="predicted"/>
<dbReference type="Gene3D" id="2.60.120.560">
    <property type="entry name" value="Exo-inulinase, domain 1"/>
    <property type="match status" value="1"/>
</dbReference>
<feature type="compositionally biased region" description="Pro residues" evidence="1">
    <location>
        <begin position="41"/>
        <end position="53"/>
    </location>
</feature>
<evidence type="ECO:0000313" key="5">
    <source>
        <dbReference type="Proteomes" id="UP000593765"/>
    </source>
</evidence>
<name>A0A7M2X026_9BACT</name>
<gene>
    <name evidence="4" type="ORF">IPV69_06985</name>
</gene>
<sequence>MRRRKVNKRILTSVLSVVTAFGGFAIAQQPAPKDPAKPAAPAKPAPKPKPVAPLPEYTGLNPKTMAPTAGTADNTAPEGFVAAFNGKDLTGWVGLLKAPNDNPIKRAALSAEDRAKATAEAEANKIANWKVEDGALVFSGKGRSLCTANQYGNFEMWVTWKIKEAGDSGIYLRGSPQVQIWDTNLKNGAHVGSGGFYNNQKNPAIPLKKADKPVGEWNTFFIRMVGEKATVYLNGELVVDNVTLENYWDRTQPIFAKEQIELQNHGNTLWFKNIYIKELPDSAAK</sequence>
<accession>A0A7M2X026</accession>
<keyword evidence="2" id="KW-0732">Signal</keyword>
<protein>
    <submittedName>
        <fullName evidence="4">DUF1080 domain-containing protein</fullName>
    </submittedName>
</protein>
<dbReference type="Proteomes" id="UP000593765">
    <property type="component" value="Chromosome"/>
</dbReference>
<dbReference type="GO" id="GO:0016787">
    <property type="term" value="F:hydrolase activity"/>
    <property type="evidence" value="ECO:0007669"/>
    <property type="project" value="InterPro"/>
</dbReference>
<feature type="chain" id="PRO_5034192076" evidence="2">
    <location>
        <begin position="28"/>
        <end position="285"/>
    </location>
</feature>
<evidence type="ECO:0000313" key="4">
    <source>
        <dbReference type="EMBL" id="QOV91096.1"/>
    </source>
</evidence>
<keyword evidence="5" id="KW-1185">Reference proteome</keyword>
<evidence type="ECO:0000259" key="3">
    <source>
        <dbReference type="Pfam" id="PF06439"/>
    </source>
</evidence>
<dbReference type="EMBL" id="CP063458">
    <property type="protein sequence ID" value="QOV91096.1"/>
    <property type="molecule type" value="Genomic_DNA"/>
</dbReference>